<keyword evidence="3" id="KW-1185">Reference proteome</keyword>
<sequence>MAFKSKTPSKGLRQKTPLQTKKPLQSKAGFKAKPAAPAALPSPLDQKKTLQRQTIRALERAKKAALEAGVDLSDWESDFIDGVTERVKTYGRAFADPDKGAMNGTLSLLQGQKLREIRKKVKDKANRETPESSDEA</sequence>
<feature type="region of interest" description="Disordered" evidence="1">
    <location>
        <begin position="117"/>
        <end position="136"/>
    </location>
</feature>
<feature type="region of interest" description="Disordered" evidence="1">
    <location>
        <begin position="1"/>
        <end position="52"/>
    </location>
</feature>
<organism evidence="2 3">
    <name type="scientific">Asticcacaulis aquaticus</name>
    <dbReference type="NCBI Taxonomy" id="2984212"/>
    <lineage>
        <taxon>Bacteria</taxon>
        <taxon>Pseudomonadati</taxon>
        <taxon>Pseudomonadota</taxon>
        <taxon>Alphaproteobacteria</taxon>
        <taxon>Caulobacterales</taxon>
        <taxon>Caulobacteraceae</taxon>
        <taxon>Asticcacaulis</taxon>
    </lineage>
</organism>
<protein>
    <submittedName>
        <fullName evidence="2">Uncharacterized protein</fullName>
    </submittedName>
</protein>
<reference evidence="2 3" key="1">
    <citation type="submission" date="2023-01" db="EMBL/GenBank/DDBJ databases">
        <title>Novel species of the genus Asticcacaulis isolated from rivers.</title>
        <authorList>
            <person name="Lu H."/>
        </authorList>
    </citation>
    <scope>NUCLEOTIDE SEQUENCE [LARGE SCALE GENOMIC DNA]</scope>
    <source>
        <strain evidence="2 3">BYS171W</strain>
    </source>
</reference>
<name>A0ABT5HTW8_9CAUL</name>
<dbReference type="EMBL" id="JAQQKX010000006">
    <property type="protein sequence ID" value="MDC7683515.1"/>
    <property type="molecule type" value="Genomic_DNA"/>
</dbReference>
<proteinExistence type="predicted"/>
<accession>A0ABT5HTW8</accession>
<feature type="compositionally biased region" description="Low complexity" evidence="1">
    <location>
        <begin position="27"/>
        <end position="41"/>
    </location>
</feature>
<evidence type="ECO:0000313" key="2">
    <source>
        <dbReference type="EMBL" id="MDC7683515.1"/>
    </source>
</evidence>
<evidence type="ECO:0000256" key="1">
    <source>
        <dbReference type="SAM" id="MobiDB-lite"/>
    </source>
</evidence>
<gene>
    <name evidence="2" type="ORF">PQU92_09525</name>
</gene>
<dbReference type="Proteomes" id="UP001214854">
    <property type="component" value="Unassembled WGS sequence"/>
</dbReference>
<comment type="caution">
    <text evidence="2">The sequence shown here is derived from an EMBL/GenBank/DDBJ whole genome shotgun (WGS) entry which is preliminary data.</text>
</comment>
<dbReference type="RefSeq" id="WP_272747982.1">
    <property type="nucleotide sequence ID" value="NZ_JAQQKX010000006.1"/>
</dbReference>
<evidence type="ECO:0000313" key="3">
    <source>
        <dbReference type="Proteomes" id="UP001214854"/>
    </source>
</evidence>